<keyword evidence="16" id="KW-1185">Reference proteome</keyword>
<keyword evidence="2 10" id="KW-0436">Ligase</keyword>
<gene>
    <name evidence="10" type="primary">murF</name>
    <name evidence="15" type="ORF">SAMN05660742_11287</name>
</gene>
<sequence>MASFTLSEVQAAFSAVVLQTKQNKFCDIVTDTRFVKKGVLFVALIGEKFDGHDFLQAAIEQGAAGVLVSRTYSEDQLHDLPVTVIYADDTLKAYQLLAKAYRRRFSIPVIAITGSNGKTTTKDFTAAVLSAKFKVLKTEANFNNEIGLPKTLLQLQATHQVAVVEMGMRGFGQIAKLAEIARPTIGIVTNVGETHMEILGSLANIAKAKAELVEHLDEASVAILNADNSFVAAMQSKVKGKCVTFGIEKPSDLRAGHIKTVHKNCTEFDCTFKGKTYSFVLPIVGRHNVYNVLAALAVGFTLGLSAIEMQKGLAGFTLTKMRFEIQQVGLYQVINDAYNASPMSMKAALETLAEVASARKIAVLGDMLELGSVSVEAHKNIGKLVADQKIDALITFGDMAAHIAQEARTAGVKLVYTCNSHAEAGKVLNEILQPDDTILFKGSRGMQMEKIIDLI</sequence>
<comment type="catalytic activity">
    <reaction evidence="10 11">
        <text>D-alanyl-D-alanine + UDP-N-acetyl-alpha-D-muramoyl-L-alanyl-gamma-D-glutamyl-meso-2,6-diaminopimelate + ATP = UDP-N-acetyl-alpha-D-muramoyl-L-alanyl-gamma-D-glutamyl-meso-2,6-diaminopimeloyl-D-alanyl-D-alanine + ADP + phosphate + H(+)</text>
        <dbReference type="Rhea" id="RHEA:28374"/>
        <dbReference type="ChEBI" id="CHEBI:15378"/>
        <dbReference type="ChEBI" id="CHEBI:30616"/>
        <dbReference type="ChEBI" id="CHEBI:43474"/>
        <dbReference type="ChEBI" id="CHEBI:57822"/>
        <dbReference type="ChEBI" id="CHEBI:61386"/>
        <dbReference type="ChEBI" id="CHEBI:83905"/>
        <dbReference type="ChEBI" id="CHEBI:456216"/>
        <dbReference type="EC" id="6.3.2.10"/>
    </reaction>
</comment>
<evidence type="ECO:0000256" key="2">
    <source>
        <dbReference type="ARBA" id="ARBA00022598"/>
    </source>
</evidence>
<evidence type="ECO:0000256" key="3">
    <source>
        <dbReference type="ARBA" id="ARBA00022618"/>
    </source>
</evidence>
<dbReference type="InterPro" id="IPR036615">
    <property type="entry name" value="Mur_ligase_C_dom_sf"/>
</dbReference>
<keyword evidence="5 10" id="KW-0067">ATP-binding</keyword>
<dbReference type="InterPro" id="IPR036565">
    <property type="entry name" value="Mur-like_cat_sf"/>
</dbReference>
<evidence type="ECO:0000313" key="16">
    <source>
        <dbReference type="Proteomes" id="UP000199662"/>
    </source>
</evidence>
<dbReference type="AlphaFoldDB" id="A0A1H7ADM1"/>
<evidence type="ECO:0000259" key="13">
    <source>
        <dbReference type="Pfam" id="PF02875"/>
    </source>
</evidence>
<dbReference type="InterPro" id="IPR035911">
    <property type="entry name" value="MurE/MurF_N"/>
</dbReference>
<evidence type="ECO:0000259" key="12">
    <source>
        <dbReference type="Pfam" id="PF01225"/>
    </source>
</evidence>
<dbReference type="RefSeq" id="WP_091832247.1">
    <property type="nucleotide sequence ID" value="NZ_FNZK01000012.1"/>
</dbReference>
<dbReference type="InterPro" id="IPR000713">
    <property type="entry name" value="Mur_ligase_N"/>
</dbReference>
<keyword evidence="3 10" id="KW-0132">Cell division</keyword>
<name>A0A1H7ADM1_9FIRM</name>
<evidence type="ECO:0000256" key="9">
    <source>
        <dbReference type="ARBA" id="ARBA00023316"/>
    </source>
</evidence>
<dbReference type="Proteomes" id="UP000199662">
    <property type="component" value="Unassembled WGS sequence"/>
</dbReference>
<comment type="pathway">
    <text evidence="10 11">Cell wall biogenesis; peptidoglycan biosynthesis.</text>
</comment>
<dbReference type="InterPro" id="IPR013221">
    <property type="entry name" value="Mur_ligase_cen"/>
</dbReference>
<dbReference type="Pfam" id="PF02875">
    <property type="entry name" value="Mur_ligase_C"/>
    <property type="match status" value="1"/>
</dbReference>
<dbReference type="SUPFAM" id="SSF53623">
    <property type="entry name" value="MurD-like peptide ligases, catalytic domain"/>
    <property type="match status" value="1"/>
</dbReference>
<proteinExistence type="inferred from homology"/>
<keyword evidence="8 10" id="KW-0131">Cell cycle</keyword>
<comment type="function">
    <text evidence="10 11">Involved in cell wall formation. Catalyzes the final step in the synthesis of UDP-N-acetylmuramoyl-pentapeptide, the precursor of murein.</text>
</comment>
<evidence type="ECO:0000256" key="8">
    <source>
        <dbReference type="ARBA" id="ARBA00023306"/>
    </source>
</evidence>
<keyword evidence="7 10" id="KW-0573">Peptidoglycan synthesis</keyword>
<feature type="domain" description="Mur ligase N-terminal catalytic" evidence="12">
    <location>
        <begin position="28"/>
        <end position="101"/>
    </location>
</feature>
<dbReference type="GO" id="GO:0051301">
    <property type="term" value="P:cell division"/>
    <property type="evidence" value="ECO:0007669"/>
    <property type="project" value="UniProtKB-KW"/>
</dbReference>
<keyword evidence="9 10" id="KW-0961">Cell wall biogenesis/degradation</keyword>
<keyword evidence="1 10" id="KW-0963">Cytoplasm</keyword>
<keyword evidence="6 10" id="KW-0133">Cell shape</keyword>
<evidence type="ECO:0000256" key="11">
    <source>
        <dbReference type="RuleBase" id="RU004136"/>
    </source>
</evidence>
<dbReference type="PANTHER" id="PTHR43024">
    <property type="entry name" value="UDP-N-ACETYLMURAMOYL-TRIPEPTIDE--D-ALANYL-D-ALANINE LIGASE"/>
    <property type="match status" value="1"/>
</dbReference>
<evidence type="ECO:0000256" key="10">
    <source>
        <dbReference type="HAMAP-Rule" id="MF_02019"/>
    </source>
</evidence>
<dbReference type="Gene3D" id="3.90.190.20">
    <property type="entry name" value="Mur ligase, C-terminal domain"/>
    <property type="match status" value="1"/>
</dbReference>
<dbReference type="GO" id="GO:0005524">
    <property type="term" value="F:ATP binding"/>
    <property type="evidence" value="ECO:0007669"/>
    <property type="project" value="UniProtKB-UniRule"/>
</dbReference>
<organism evidence="15 16">
    <name type="scientific">Propionispira arboris</name>
    <dbReference type="NCBI Taxonomy" id="84035"/>
    <lineage>
        <taxon>Bacteria</taxon>
        <taxon>Bacillati</taxon>
        <taxon>Bacillota</taxon>
        <taxon>Negativicutes</taxon>
        <taxon>Selenomonadales</taxon>
        <taxon>Selenomonadaceae</taxon>
        <taxon>Propionispira</taxon>
    </lineage>
</organism>
<dbReference type="Pfam" id="PF01225">
    <property type="entry name" value="Mur_ligase"/>
    <property type="match status" value="1"/>
</dbReference>
<accession>A0A1H7ADM1</accession>
<dbReference type="GO" id="GO:0005737">
    <property type="term" value="C:cytoplasm"/>
    <property type="evidence" value="ECO:0007669"/>
    <property type="project" value="UniProtKB-SubCell"/>
</dbReference>
<evidence type="ECO:0000256" key="4">
    <source>
        <dbReference type="ARBA" id="ARBA00022741"/>
    </source>
</evidence>
<feature type="binding site" evidence="10">
    <location>
        <begin position="114"/>
        <end position="120"/>
    </location>
    <ligand>
        <name>ATP</name>
        <dbReference type="ChEBI" id="CHEBI:30616"/>
    </ligand>
</feature>
<feature type="domain" description="Mur ligase central" evidence="14">
    <location>
        <begin position="112"/>
        <end position="298"/>
    </location>
</feature>
<dbReference type="GO" id="GO:0008360">
    <property type="term" value="P:regulation of cell shape"/>
    <property type="evidence" value="ECO:0007669"/>
    <property type="project" value="UniProtKB-KW"/>
</dbReference>
<evidence type="ECO:0000256" key="7">
    <source>
        <dbReference type="ARBA" id="ARBA00022984"/>
    </source>
</evidence>
<dbReference type="Pfam" id="PF08245">
    <property type="entry name" value="Mur_ligase_M"/>
    <property type="match status" value="1"/>
</dbReference>
<dbReference type="SUPFAM" id="SSF63418">
    <property type="entry name" value="MurE/MurF N-terminal domain"/>
    <property type="match status" value="1"/>
</dbReference>
<dbReference type="InterPro" id="IPR005863">
    <property type="entry name" value="UDP-N-AcMur_synth"/>
</dbReference>
<dbReference type="STRING" id="84035.SAMN05660742_11287"/>
<evidence type="ECO:0000313" key="15">
    <source>
        <dbReference type="EMBL" id="SEJ63709.1"/>
    </source>
</evidence>
<comment type="subcellular location">
    <subcellularLocation>
        <location evidence="10 11">Cytoplasm</location>
    </subcellularLocation>
</comment>
<dbReference type="GO" id="GO:0008766">
    <property type="term" value="F:UDP-N-acetylmuramoylalanyl-D-glutamyl-2,6-diaminopimelate-D-alanyl-D-alanine ligase activity"/>
    <property type="evidence" value="ECO:0007669"/>
    <property type="project" value="RHEA"/>
</dbReference>
<evidence type="ECO:0000256" key="5">
    <source>
        <dbReference type="ARBA" id="ARBA00022840"/>
    </source>
</evidence>
<dbReference type="PANTHER" id="PTHR43024:SF1">
    <property type="entry name" value="UDP-N-ACETYLMURAMOYL-TRIPEPTIDE--D-ALANYL-D-ALANINE LIGASE"/>
    <property type="match status" value="1"/>
</dbReference>
<dbReference type="InterPro" id="IPR004101">
    <property type="entry name" value="Mur_ligase_C"/>
</dbReference>
<dbReference type="SUPFAM" id="SSF53244">
    <property type="entry name" value="MurD-like peptide ligases, peptide-binding domain"/>
    <property type="match status" value="1"/>
</dbReference>
<dbReference type="NCBIfam" id="TIGR01143">
    <property type="entry name" value="murF"/>
    <property type="match status" value="1"/>
</dbReference>
<evidence type="ECO:0000259" key="14">
    <source>
        <dbReference type="Pfam" id="PF08245"/>
    </source>
</evidence>
<dbReference type="GO" id="GO:0047480">
    <property type="term" value="F:UDP-N-acetylmuramoyl-tripeptide-D-alanyl-D-alanine ligase activity"/>
    <property type="evidence" value="ECO:0007669"/>
    <property type="project" value="UniProtKB-UniRule"/>
</dbReference>
<dbReference type="EC" id="6.3.2.10" evidence="10 11"/>
<protein>
    <recommendedName>
        <fullName evidence="10 11">UDP-N-acetylmuramoyl-tripeptide--D-alanyl-D-alanine ligase</fullName>
        <ecNumber evidence="10 11">6.3.2.10</ecNumber>
    </recommendedName>
    <alternativeName>
        <fullName evidence="10">D-alanyl-D-alanine-adding enzyme</fullName>
    </alternativeName>
</protein>
<dbReference type="GO" id="GO:0071555">
    <property type="term" value="P:cell wall organization"/>
    <property type="evidence" value="ECO:0007669"/>
    <property type="project" value="UniProtKB-KW"/>
</dbReference>
<comment type="similarity">
    <text evidence="10">Belongs to the MurCDEF family. MurF subfamily.</text>
</comment>
<feature type="domain" description="Mur ligase C-terminal" evidence="13">
    <location>
        <begin position="321"/>
        <end position="444"/>
    </location>
</feature>
<dbReference type="GO" id="GO:0009252">
    <property type="term" value="P:peptidoglycan biosynthetic process"/>
    <property type="evidence" value="ECO:0007669"/>
    <property type="project" value="UniProtKB-UniRule"/>
</dbReference>
<dbReference type="HAMAP" id="MF_02019">
    <property type="entry name" value="MurF"/>
    <property type="match status" value="1"/>
</dbReference>
<dbReference type="Gene3D" id="3.40.1190.10">
    <property type="entry name" value="Mur-like, catalytic domain"/>
    <property type="match status" value="1"/>
</dbReference>
<dbReference type="Gene3D" id="3.40.1390.10">
    <property type="entry name" value="MurE/MurF, N-terminal domain"/>
    <property type="match status" value="1"/>
</dbReference>
<evidence type="ECO:0000256" key="1">
    <source>
        <dbReference type="ARBA" id="ARBA00022490"/>
    </source>
</evidence>
<dbReference type="InterPro" id="IPR051046">
    <property type="entry name" value="MurCDEF_CellWall_CoF430Synth"/>
</dbReference>
<dbReference type="EMBL" id="FNZK01000012">
    <property type="protein sequence ID" value="SEJ63709.1"/>
    <property type="molecule type" value="Genomic_DNA"/>
</dbReference>
<reference evidence="15 16" key="1">
    <citation type="submission" date="2016-10" db="EMBL/GenBank/DDBJ databases">
        <authorList>
            <person name="de Groot N.N."/>
        </authorList>
    </citation>
    <scope>NUCLEOTIDE SEQUENCE [LARGE SCALE GENOMIC DNA]</scope>
    <source>
        <strain evidence="15 16">DSM 2179</strain>
    </source>
</reference>
<dbReference type="UniPathway" id="UPA00219"/>
<keyword evidence="4 10" id="KW-0547">Nucleotide-binding</keyword>
<evidence type="ECO:0000256" key="6">
    <source>
        <dbReference type="ARBA" id="ARBA00022960"/>
    </source>
</evidence>